<evidence type="ECO:0000256" key="2">
    <source>
        <dbReference type="ARBA" id="ARBA00005755"/>
    </source>
</evidence>
<evidence type="ECO:0000256" key="7">
    <source>
        <dbReference type="ARBA" id="ARBA00022771"/>
    </source>
</evidence>
<dbReference type="GO" id="GO:0003887">
    <property type="term" value="F:DNA-directed DNA polymerase activity"/>
    <property type="evidence" value="ECO:0007669"/>
    <property type="project" value="UniProtKB-KW"/>
</dbReference>
<keyword evidence="6" id="KW-0479">Metal-binding</keyword>
<dbReference type="Gene3D" id="3.30.70.2820">
    <property type="match status" value="1"/>
</dbReference>
<dbReference type="InterPro" id="IPR023211">
    <property type="entry name" value="DNA_pol_palm_dom_sf"/>
</dbReference>
<feature type="domain" description="DNA-directed DNA polymerase family B exonuclease" evidence="15">
    <location>
        <begin position="458"/>
        <end position="700"/>
    </location>
</feature>
<proteinExistence type="inferred from homology"/>
<dbReference type="Gene3D" id="2.40.50.730">
    <property type="match status" value="1"/>
</dbReference>
<dbReference type="Proteomes" id="UP000887574">
    <property type="component" value="Unplaced"/>
</dbReference>
<evidence type="ECO:0000256" key="4">
    <source>
        <dbReference type="ARBA" id="ARBA00022695"/>
    </source>
</evidence>
<evidence type="ECO:0000256" key="9">
    <source>
        <dbReference type="ARBA" id="ARBA00022932"/>
    </source>
</evidence>
<evidence type="ECO:0000256" key="3">
    <source>
        <dbReference type="ARBA" id="ARBA00022679"/>
    </source>
</evidence>
<dbReference type="SUPFAM" id="SSF53098">
    <property type="entry name" value="Ribonuclease H-like"/>
    <property type="match status" value="1"/>
</dbReference>
<feature type="compositionally biased region" description="Polar residues" evidence="13">
    <location>
        <begin position="122"/>
        <end position="134"/>
    </location>
</feature>
<feature type="region of interest" description="Disordered" evidence="13">
    <location>
        <begin position="104"/>
        <end position="134"/>
    </location>
</feature>
<dbReference type="InterPro" id="IPR036397">
    <property type="entry name" value="RNaseH_sf"/>
</dbReference>
<dbReference type="GO" id="GO:0000166">
    <property type="term" value="F:nucleotide binding"/>
    <property type="evidence" value="ECO:0007669"/>
    <property type="project" value="InterPro"/>
</dbReference>
<comment type="similarity">
    <text evidence="2 12">Belongs to the DNA polymerase type-B family.</text>
</comment>
<dbReference type="GO" id="GO:0003682">
    <property type="term" value="F:chromatin binding"/>
    <property type="evidence" value="ECO:0007669"/>
    <property type="project" value="TreeGrafter"/>
</dbReference>
<dbReference type="InterPro" id="IPR042087">
    <property type="entry name" value="DNA_pol_B_thumb"/>
</dbReference>
<dbReference type="InterPro" id="IPR017964">
    <property type="entry name" value="DNA-dir_DNA_pol_B_CS"/>
</dbReference>
<dbReference type="SUPFAM" id="SSF56672">
    <property type="entry name" value="DNA/RNA polymerases"/>
    <property type="match status" value="1"/>
</dbReference>
<protein>
    <recommendedName>
        <fullName evidence="12">DNA polymerase</fullName>
        <ecNumber evidence="12">2.7.7.7</ecNumber>
    </recommendedName>
</protein>
<dbReference type="GO" id="GO:0006273">
    <property type="term" value="P:lagging strand elongation"/>
    <property type="evidence" value="ECO:0007669"/>
    <property type="project" value="TreeGrafter"/>
</dbReference>
<dbReference type="GO" id="GO:0003697">
    <property type="term" value="F:single-stranded DNA binding"/>
    <property type="evidence" value="ECO:0007669"/>
    <property type="project" value="TreeGrafter"/>
</dbReference>
<dbReference type="InterPro" id="IPR043502">
    <property type="entry name" value="DNA/RNA_pol_sf"/>
</dbReference>
<dbReference type="CDD" id="cd05532">
    <property type="entry name" value="POLBc_alpha"/>
    <property type="match status" value="1"/>
</dbReference>
<dbReference type="GO" id="GO:0003688">
    <property type="term" value="F:DNA replication origin binding"/>
    <property type="evidence" value="ECO:0007669"/>
    <property type="project" value="TreeGrafter"/>
</dbReference>
<evidence type="ECO:0000256" key="12">
    <source>
        <dbReference type="RuleBase" id="RU000442"/>
    </source>
</evidence>
<dbReference type="WBParaSite" id="jg8285">
    <property type="protein sequence ID" value="jg8285"/>
    <property type="gene ID" value="jg8285"/>
</dbReference>
<dbReference type="NCBIfam" id="TIGR00592">
    <property type="entry name" value="pol2"/>
    <property type="match status" value="1"/>
</dbReference>
<organism evidence="16 17">
    <name type="scientific">Ditylenchus dipsaci</name>
    <dbReference type="NCBI Taxonomy" id="166011"/>
    <lineage>
        <taxon>Eukaryota</taxon>
        <taxon>Metazoa</taxon>
        <taxon>Ecdysozoa</taxon>
        <taxon>Nematoda</taxon>
        <taxon>Chromadorea</taxon>
        <taxon>Rhabditida</taxon>
        <taxon>Tylenchina</taxon>
        <taxon>Tylenchomorpha</taxon>
        <taxon>Sphaerularioidea</taxon>
        <taxon>Anguinidae</taxon>
        <taxon>Anguininae</taxon>
        <taxon>Ditylenchus</taxon>
    </lineage>
</organism>
<keyword evidence="9 12" id="KW-0239">DNA-directed DNA polymerase</keyword>
<keyword evidence="8" id="KW-0862">Zinc</keyword>
<evidence type="ECO:0000259" key="14">
    <source>
        <dbReference type="Pfam" id="PF00136"/>
    </source>
</evidence>
<dbReference type="InterPro" id="IPR012337">
    <property type="entry name" value="RNaseH-like_sf"/>
</dbReference>
<keyword evidence="10 12" id="KW-0238">DNA-binding</keyword>
<evidence type="ECO:0000256" key="13">
    <source>
        <dbReference type="SAM" id="MobiDB-lite"/>
    </source>
</evidence>
<evidence type="ECO:0000256" key="8">
    <source>
        <dbReference type="ARBA" id="ARBA00022833"/>
    </source>
</evidence>
<dbReference type="Pfam" id="PF00136">
    <property type="entry name" value="DNA_pol_B"/>
    <property type="match status" value="1"/>
</dbReference>
<feature type="domain" description="DNA-directed DNA polymerase family B multifunctional" evidence="14">
    <location>
        <begin position="762"/>
        <end position="1181"/>
    </location>
</feature>
<sequence length="1272" mass="144540">MVFRRAVTFNGKLSVTTEHNHLGDSARVELKRLQGVVQNKAVLSKEVPRSIVADCIAGVSEEAKPLVRRSLLARNIRSIRNEENLEPANPKNLHELLDCKMSSEEEETILESTSQARRSRRGQVSSTKSKQQNALETLKQARAKGSVYRKKVDDLIPELFEEVDDAVYQAKKLEQRIFVDKDGGEGYSTGSDESDGYNSHDEAQSRKSKGRQADKKEKPKKGSIKQMFQLMNKNVVQDESSIKLDADDILKECLATISNQDSLKAIENTGDLASQHHHDVDYSTADEANENTVFSHPLTSLSSRHVEPSRIEQTKVVKVDEPSIEVTSHNNPFKRTTSPVASARPVKMSRTVTVEDFSDSATFEVKETHFPMVDRKEGESTVRCYYLDAYEDPAKHPSVVYLFGRLEVFFLKRNNDISNEMLIDEVVDCMKTHFNITNFRHKMRFILMLIAAEFLPNHVFNTSATALERLVTELEIKGPGWLEITNAEKIESGVSYCKHEFNVDMTRMKGISAISSSLKIAPPPIRLLSLNILTVLNETEKDRERQITMISLLYNENCSLLRPQLGAKDVKRYCIVASLKGQTLPFNLSDILKQKRIGQLVTAVNDERTLLNAFLAKLTVLDPDLIITPDLSEQLDFLTSRIEKYRLRNWAQLGRLKRSGDISKLNRSKTVQWEMTAGRPWLDLKSAASELVKLRSFEMSELVAQLLRPSENENMLRMDLSAEQIAEPFISSMPKITVADLIDWNWMEVLYYCWRYYVSHAHGGRSERNEYLLLHSCYKNKFVAPDKPSGSKGTENKGAQYTGGLVLEPKRGLYETFIVLLDFNSLYPSIIQEFNICFTTVEEAFMEVKESDLPQMPDRSKPDGILKTEIRELVVRRREVKNLMKKVPNGSDLCKQYSVRQLGLKLTANSMYGCLGLPQFRFYAKTLAAMITSKGREVLLRAKDLVEADGFSVIYGDTDSIMVNTNCNDLENAKRIGHKLKQIVNKNYELLELDIDGIYKKLLLLKKKKYAGLSVDINNEQIETTEMKGLDVVRRDWSMLAKDIGEQIVSLILSPMQRDDLVSEIRRRLSELKQDVEEGRVPLEKYEILKVSTDQTPEDYRDSNTQPHVLVANRLNASQKFHFKKGDVIKFIICRDGSSKSATQRAYHPSEVQGNPELPIDSKYYLEHQVSPVISRLCEPIEELAIVIAEVLGLDTTRFYQRLAETQTNEETEFGIGFEQDFDGCEGFSLECLECKKFSIIRSAVVGKGREAKLSLEKCPECSVQFASNFGR</sequence>
<dbReference type="GO" id="GO:0008270">
    <property type="term" value="F:zinc ion binding"/>
    <property type="evidence" value="ECO:0007669"/>
    <property type="project" value="UniProtKB-KW"/>
</dbReference>
<dbReference type="InterPro" id="IPR006134">
    <property type="entry name" value="DNA-dir_DNA_pol_B_multi_dom"/>
</dbReference>
<evidence type="ECO:0000256" key="11">
    <source>
        <dbReference type="ARBA" id="ARBA00023242"/>
    </source>
</evidence>
<reference evidence="17" key="1">
    <citation type="submission" date="2022-11" db="UniProtKB">
        <authorList>
            <consortium name="WormBaseParasite"/>
        </authorList>
    </citation>
    <scope>IDENTIFICATION</scope>
</reference>
<dbReference type="InterPro" id="IPR006133">
    <property type="entry name" value="DNA-dir_DNA_pol_B_exonuc"/>
</dbReference>
<comment type="catalytic activity">
    <reaction evidence="12">
        <text>DNA(n) + a 2'-deoxyribonucleoside 5'-triphosphate = DNA(n+1) + diphosphate</text>
        <dbReference type="Rhea" id="RHEA:22508"/>
        <dbReference type="Rhea" id="RHEA-COMP:17339"/>
        <dbReference type="Rhea" id="RHEA-COMP:17340"/>
        <dbReference type="ChEBI" id="CHEBI:33019"/>
        <dbReference type="ChEBI" id="CHEBI:61560"/>
        <dbReference type="ChEBI" id="CHEBI:173112"/>
        <dbReference type="EC" id="2.7.7.7"/>
    </reaction>
</comment>
<name>A0A915EQ34_9BILA</name>
<dbReference type="Gene3D" id="3.90.1600.10">
    <property type="entry name" value="Palm domain of DNA polymerase"/>
    <property type="match status" value="2"/>
</dbReference>
<dbReference type="PROSITE" id="PS00116">
    <property type="entry name" value="DNA_POLYMERASE_B"/>
    <property type="match status" value="1"/>
</dbReference>
<dbReference type="Gene3D" id="1.10.132.60">
    <property type="entry name" value="DNA polymerase family B, C-terminal domain"/>
    <property type="match status" value="1"/>
</dbReference>
<dbReference type="EC" id="2.7.7.7" evidence="12"/>
<keyword evidence="16" id="KW-1185">Reference proteome</keyword>
<feature type="compositionally biased region" description="Basic and acidic residues" evidence="13">
    <location>
        <begin position="198"/>
        <end position="217"/>
    </location>
</feature>
<keyword evidence="11" id="KW-0539">Nucleus</keyword>
<dbReference type="PANTHER" id="PTHR45861:SF1">
    <property type="entry name" value="DNA POLYMERASE ALPHA CATALYTIC SUBUNIT"/>
    <property type="match status" value="1"/>
</dbReference>
<dbReference type="InterPro" id="IPR045846">
    <property type="entry name" value="POLBc_alpha"/>
</dbReference>
<evidence type="ECO:0000256" key="1">
    <source>
        <dbReference type="ARBA" id="ARBA00004123"/>
    </source>
</evidence>
<keyword evidence="4 12" id="KW-0548">Nucleotidyltransferase</keyword>
<dbReference type="PANTHER" id="PTHR45861">
    <property type="entry name" value="DNA POLYMERASE ALPHA CATALYTIC SUBUNIT"/>
    <property type="match status" value="1"/>
</dbReference>
<evidence type="ECO:0000313" key="17">
    <source>
        <dbReference type="WBParaSite" id="jg8285"/>
    </source>
</evidence>
<evidence type="ECO:0000259" key="15">
    <source>
        <dbReference type="Pfam" id="PF03104"/>
    </source>
</evidence>
<dbReference type="GO" id="GO:0006272">
    <property type="term" value="P:leading strand elongation"/>
    <property type="evidence" value="ECO:0007669"/>
    <property type="project" value="TreeGrafter"/>
</dbReference>
<keyword evidence="5 12" id="KW-0235">DNA replication</keyword>
<feature type="region of interest" description="Disordered" evidence="13">
    <location>
        <begin position="181"/>
        <end position="225"/>
    </location>
</feature>
<dbReference type="PRINTS" id="PR00106">
    <property type="entry name" value="DNAPOLB"/>
</dbReference>
<evidence type="ECO:0000313" key="16">
    <source>
        <dbReference type="Proteomes" id="UP000887574"/>
    </source>
</evidence>
<evidence type="ECO:0000256" key="10">
    <source>
        <dbReference type="ARBA" id="ARBA00023125"/>
    </source>
</evidence>
<dbReference type="Gene3D" id="3.30.420.10">
    <property type="entry name" value="Ribonuclease H-like superfamily/Ribonuclease H"/>
    <property type="match status" value="1"/>
</dbReference>
<comment type="subcellular location">
    <subcellularLocation>
        <location evidence="1">Nucleus</location>
    </subcellularLocation>
</comment>
<evidence type="ECO:0000256" key="6">
    <source>
        <dbReference type="ARBA" id="ARBA00022723"/>
    </source>
</evidence>
<keyword evidence="3 12" id="KW-0808">Transferase</keyword>
<dbReference type="GO" id="GO:0005658">
    <property type="term" value="C:alpha DNA polymerase:primase complex"/>
    <property type="evidence" value="ECO:0007669"/>
    <property type="project" value="TreeGrafter"/>
</dbReference>
<dbReference type="AlphaFoldDB" id="A0A915EQ34"/>
<dbReference type="SMART" id="SM00486">
    <property type="entry name" value="POLBc"/>
    <property type="match status" value="1"/>
</dbReference>
<accession>A0A915EQ34</accession>
<dbReference type="GO" id="GO:1902975">
    <property type="term" value="P:mitotic DNA replication initiation"/>
    <property type="evidence" value="ECO:0007669"/>
    <property type="project" value="InterPro"/>
</dbReference>
<dbReference type="Pfam" id="PF03104">
    <property type="entry name" value="DNA_pol_B_exo1"/>
    <property type="match status" value="1"/>
</dbReference>
<evidence type="ECO:0000256" key="5">
    <source>
        <dbReference type="ARBA" id="ARBA00022705"/>
    </source>
</evidence>
<dbReference type="InterPro" id="IPR006172">
    <property type="entry name" value="DNA-dir_DNA_pol_B"/>
</dbReference>
<keyword evidence="7" id="KW-0863">Zinc-finger</keyword>